<dbReference type="OrthoDB" id="7064073at2"/>
<dbReference type="eggNOG" id="COG3009">
    <property type="taxonomic scope" value="Bacteria"/>
</dbReference>
<accession>C5BME2</accession>
<keyword evidence="2" id="KW-0449">Lipoprotein</keyword>
<dbReference type="InterPro" id="IPR005586">
    <property type="entry name" value="ABC_trans_aux"/>
</dbReference>
<dbReference type="Gene3D" id="3.40.50.10610">
    <property type="entry name" value="ABC-type transport auxiliary lipoprotein component"/>
    <property type="match status" value="1"/>
</dbReference>
<dbReference type="RefSeq" id="WP_015819748.1">
    <property type="nucleotide sequence ID" value="NC_012997.1"/>
</dbReference>
<dbReference type="SUPFAM" id="SSF159594">
    <property type="entry name" value="XCC0632-like"/>
    <property type="match status" value="1"/>
</dbReference>
<gene>
    <name evidence="2" type="ordered locus">TERTU_0407</name>
</gene>
<dbReference type="KEGG" id="ttu:TERTU_0407"/>
<dbReference type="STRING" id="377629.TERTU_0407"/>
<dbReference type="AlphaFoldDB" id="C5BME2"/>
<protein>
    <submittedName>
        <fullName evidence="2">Lipoprotein</fullName>
    </submittedName>
</protein>
<dbReference type="PROSITE" id="PS51257">
    <property type="entry name" value="PROKAR_LIPOPROTEIN"/>
    <property type="match status" value="1"/>
</dbReference>
<evidence type="ECO:0000313" key="3">
    <source>
        <dbReference type="Proteomes" id="UP000009080"/>
    </source>
</evidence>
<dbReference type="HOGENOM" id="CLU_096001_2_1_6"/>
<reference evidence="2 3" key="1">
    <citation type="journal article" date="2009" name="PLoS ONE">
        <title>The complete genome of Teredinibacter turnerae T7901: an intracellular endosymbiont of marine wood-boring bivalves (shipworms).</title>
        <authorList>
            <person name="Yang J.C."/>
            <person name="Madupu R."/>
            <person name="Durkin A.S."/>
            <person name="Ekborg N.A."/>
            <person name="Pedamallu C.S."/>
            <person name="Hostetler J.B."/>
            <person name="Radune D."/>
            <person name="Toms B.S."/>
            <person name="Henrissat B."/>
            <person name="Coutinho P.M."/>
            <person name="Schwarz S."/>
            <person name="Field L."/>
            <person name="Trindade-Silva A.E."/>
            <person name="Soares C.A.G."/>
            <person name="Elshahawi S."/>
            <person name="Hanora A."/>
            <person name="Schmidt E.W."/>
            <person name="Haygood M.G."/>
            <person name="Posfai J."/>
            <person name="Benner J."/>
            <person name="Madinger C."/>
            <person name="Nove J."/>
            <person name="Anton B."/>
            <person name="Chaudhary K."/>
            <person name="Foster J."/>
            <person name="Holman A."/>
            <person name="Kumar S."/>
            <person name="Lessard P.A."/>
            <person name="Luyten Y.A."/>
            <person name="Slatko B."/>
            <person name="Wood N."/>
            <person name="Wu B."/>
            <person name="Teplitski M."/>
            <person name="Mougous J.D."/>
            <person name="Ward N."/>
            <person name="Eisen J.A."/>
            <person name="Badger J.H."/>
            <person name="Distel D.L."/>
        </authorList>
    </citation>
    <scope>NUCLEOTIDE SEQUENCE [LARGE SCALE GENOMIC DNA]</scope>
    <source>
        <strain evidence="3">ATCC 39867 / T7901</strain>
    </source>
</reference>
<dbReference type="EMBL" id="CP001614">
    <property type="protein sequence ID" value="ACR13633.1"/>
    <property type="molecule type" value="Genomic_DNA"/>
</dbReference>
<proteinExistence type="predicted"/>
<feature type="domain" description="ABC-type transport auxiliary lipoprotein component" evidence="1">
    <location>
        <begin position="30"/>
        <end position="187"/>
    </location>
</feature>
<name>C5BME2_TERTT</name>
<sequence length="207" mass="22637">MSNLLRCGLVAGLLMSFAGCGVSGPKTQYYSLFPGVEANQETRLEGDDLSFGVGPIILPEYLQQTSIVSRNAGQQLTVSGVNAWGGDLNATLSRVLATNLSTLWQQDDVWAFPWDTRARPNYQIRIVFEDFSGVRGGKVTLKARWLLLGNKGKQQLAVGSQELSESTSSNSAEAYVSVLNNLLKRFSISLSKEVKKELIAHEENEGH</sequence>
<evidence type="ECO:0000313" key="2">
    <source>
        <dbReference type="EMBL" id="ACR13633.1"/>
    </source>
</evidence>
<dbReference type="Pfam" id="PF03886">
    <property type="entry name" value="ABC_trans_aux"/>
    <property type="match status" value="1"/>
</dbReference>
<dbReference type="Proteomes" id="UP000009080">
    <property type="component" value="Chromosome"/>
</dbReference>
<organism evidence="2 3">
    <name type="scientific">Teredinibacter turnerae (strain ATCC 39867 / T7901)</name>
    <dbReference type="NCBI Taxonomy" id="377629"/>
    <lineage>
        <taxon>Bacteria</taxon>
        <taxon>Pseudomonadati</taxon>
        <taxon>Pseudomonadota</taxon>
        <taxon>Gammaproteobacteria</taxon>
        <taxon>Cellvibrionales</taxon>
        <taxon>Cellvibrionaceae</taxon>
        <taxon>Teredinibacter</taxon>
    </lineage>
</organism>
<evidence type="ECO:0000259" key="1">
    <source>
        <dbReference type="Pfam" id="PF03886"/>
    </source>
</evidence>
<keyword evidence="3" id="KW-1185">Reference proteome</keyword>